<name>A0A3P7IZT1_STRVU</name>
<dbReference type="GO" id="GO:0004222">
    <property type="term" value="F:metalloendopeptidase activity"/>
    <property type="evidence" value="ECO:0007669"/>
    <property type="project" value="TreeGrafter"/>
</dbReference>
<reference evidence="8 9" key="1">
    <citation type="submission" date="2018-11" db="EMBL/GenBank/DDBJ databases">
        <authorList>
            <consortium name="Pathogen Informatics"/>
        </authorList>
    </citation>
    <scope>NUCLEOTIDE SEQUENCE [LARGE SCALE GENOMIC DNA]</scope>
</reference>
<sequence>MYLERGTIIDDTGVYVIHPFPDRHAHRAKRGTENETGVHVVFKREAVVPVADFCGLDNVVTEEQLTEDDSAIFEDVFVTGQRLQQMSDLVVELAVFVDETLWRHFSSKYGSQAHHKLQDYMLTLLNNIQIMYYQPSASPPLTFRVIRYECWNATRRTILSIKAHHELFIRPGARGKNCLRVSNMPTKLTIPTNTKPGQIYDANLQCELMHGPGYQQVTPRQDAFDGICYMMWCGQSSFGRIITSHPALEGHFTLSEPVHILSCFFASTMYFCRGSFKKNDTTAKGTFCGPNKWCQLGKCVPWNGNRNTATTSPTANMKSLSPQVPSSPAWVVPKYITEKCTEHKKLKNDQDLTGSGSQLNRFPQRACKVFCDVANRLGGQRNYRFFGDNLPDGTSCGYDRYCLDGECLPLSCSSNALIGRDLSCPTETCPSDNLPLWKGEWGQWSLWTTCTVTCDRAPVPLKEDAMVQKRRPSTALKPLAQKL</sequence>
<dbReference type="GO" id="GO:0031012">
    <property type="term" value="C:extracellular matrix"/>
    <property type="evidence" value="ECO:0007669"/>
    <property type="project" value="TreeGrafter"/>
</dbReference>
<evidence type="ECO:0000256" key="2">
    <source>
        <dbReference type="ARBA" id="ARBA00022801"/>
    </source>
</evidence>
<dbReference type="AlphaFoldDB" id="A0A3P7IZT1"/>
<evidence type="ECO:0000313" key="9">
    <source>
        <dbReference type="Proteomes" id="UP000270094"/>
    </source>
</evidence>
<feature type="domain" description="Adt-1/2-like" evidence="7">
    <location>
        <begin position="334"/>
        <end position="413"/>
    </location>
</feature>
<dbReference type="GO" id="GO:0006508">
    <property type="term" value="P:proteolysis"/>
    <property type="evidence" value="ECO:0007669"/>
    <property type="project" value="TreeGrafter"/>
</dbReference>
<keyword evidence="4" id="KW-1015">Disulfide bond</keyword>
<dbReference type="InterPro" id="IPR041645">
    <property type="entry name" value="ADAMTS_CR_2"/>
</dbReference>
<dbReference type="EMBL" id="UYYB01096351">
    <property type="protein sequence ID" value="VDM76106.1"/>
    <property type="molecule type" value="Genomic_DNA"/>
</dbReference>
<evidence type="ECO:0000256" key="5">
    <source>
        <dbReference type="ARBA" id="ARBA00023180"/>
    </source>
</evidence>
<dbReference type="Proteomes" id="UP000270094">
    <property type="component" value="Unassembled WGS sequence"/>
</dbReference>
<dbReference type="GO" id="GO:0030198">
    <property type="term" value="P:extracellular matrix organization"/>
    <property type="evidence" value="ECO:0007669"/>
    <property type="project" value="TreeGrafter"/>
</dbReference>
<keyword evidence="2" id="KW-0378">Hydrolase</keyword>
<keyword evidence="3" id="KW-0862">Zinc</keyword>
<evidence type="ECO:0000256" key="4">
    <source>
        <dbReference type="ARBA" id="ARBA00023157"/>
    </source>
</evidence>
<feature type="domain" description="ADAMTS cysteine-rich" evidence="6">
    <location>
        <begin position="196"/>
        <end position="250"/>
    </location>
</feature>
<dbReference type="PANTHER" id="PTHR13723:SF200">
    <property type="entry name" value="ADAM METALLOPEPTIDASE WITH THROMBOSPONDIN TYPE 1 MOTIF B, ISOFORM B"/>
    <property type="match status" value="1"/>
</dbReference>
<dbReference type="InterPro" id="IPR024079">
    <property type="entry name" value="MetalloPept_cat_dom_sf"/>
</dbReference>
<evidence type="ECO:0000259" key="6">
    <source>
        <dbReference type="Pfam" id="PF17771"/>
    </source>
</evidence>
<evidence type="ECO:0000259" key="7">
    <source>
        <dbReference type="Pfam" id="PF25379"/>
    </source>
</evidence>
<evidence type="ECO:0000313" key="8">
    <source>
        <dbReference type="EMBL" id="VDM76106.1"/>
    </source>
</evidence>
<keyword evidence="9" id="KW-1185">Reference proteome</keyword>
<proteinExistence type="predicted"/>
<organism evidence="8 9">
    <name type="scientific">Strongylus vulgaris</name>
    <name type="common">Blood worm</name>
    <dbReference type="NCBI Taxonomy" id="40348"/>
    <lineage>
        <taxon>Eukaryota</taxon>
        <taxon>Metazoa</taxon>
        <taxon>Ecdysozoa</taxon>
        <taxon>Nematoda</taxon>
        <taxon>Chromadorea</taxon>
        <taxon>Rhabditida</taxon>
        <taxon>Rhabditina</taxon>
        <taxon>Rhabditomorpha</taxon>
        <taxon>Strongyloidea</taxon>
        <taxon>Strongylidae</taxon>
        <taxon>Strongylus</taxon>
    </lineage>
</organism>
<evidence type="ECO:0000256" key="3">
    <source>
        <dbReference type="ARBA" id="ARBA00022833"/>
    </source>
</evidence>
<dbReference type="GO" id="GO:0046872">
    <property type="term" value="F:metal ion binding"/>
    <property type="evidence" value="ECO:0007669"/>
    <property type="project" value="UniProtKB-KW"/>
</dbReference>
<dbReference type="PANTHER" id="PTHR13723">
    <property type="entry name" value="ADAMTS A DISINTEGRIN AND METALLOPROTEASE WITH THROMBOSPONDIN MOTIFS PROTEASE"/>
    <property type="match status" value="1"/>
</dbReference>
<keyword evidence="1" id="KW-0479">Metal-binding</keyword>
<dbReference type="Gene3D" id="3.40.390.10">
    <property type="entry name" value="Collagenase (Catalytic Domain)"/>
    <property type="match status" value="1"/>
</dbReference>
<dbReference type="Pfam" id="PF25379">
    <property type="entry name" value="Adt-1"/>
    <property type="match status" value="1"/>
</dbReference>
<dbReference type="InterPro" id="IPR050439">
    <property type="entry name" value="ADAMTS_ADAMTS-like"/>
</dbReference>
<dbReference type="Pfam" id="PF17771">
    <property type="entry name" value="ADAMTS_CR_2"/>
    <property type="match status" value="1"/>
</dbReference>
<dbReference type="OrthoDB" id="446173at2759"/>
<gene>
    <name evidence="8" type="ORF">SVUK_LOCUS11104</name>
</gene>
<accession>A0A3P7IZT1</accession>
<dbReference type="Gene3D" id="3.40.1620.60">
    <property type="match status" value="1"/>
</dbReference>
<keyword evidence="5" id="KW-0325">Glycoprotein</keyword>
<evidence type="ECO:0000256" key="1">
    <source>
        <dbReference type="ARBA" id="ARBA00022723"/>
    </source>
</evidence>
<dbReference type="InterPro" id="IPR057401">
    <property type="entry name" value="Adt-1/2-like_dom"/>
</dbReference>
<protein>
    <submittedName>
        <fullName evidence="8">Uncharacterized protein</fullName>
    </submittedName>
</protein>